<protein>
    <submittedName>
        <fullName evidence="1">Uncharacterized protein</fullName>
    </submittedName>
</protein>
<reference evidence="1 2" key="1">
    <citation type="submission" date="2017-09" db="EMBL/GenBank/DDBJ databases">
        <title>Large-scale bioinformatics analysis of Bacillus genomes uncovers conserved roles of natural products in bacterial physiology.</title>
        <authorList>
            <consortium name="Agbiome Team Llc"/>
            <person name="Bleich R.M."/>
            <person name="Grubbs K.J."/>
            <person name="Santa Maria K.C."/>
            <person name="Allen S.E."/>
            <person name="Farag S."/>
            <person name="Shank E.A."/>
            <person name="Bowers A."/>
        </authorList>
    </citation>
    <scope>NUCLEOTIDE SEQUENCE [LARGE SCALE GENOMIC DNA]</scope>
    <source>
        <strain evidence="1 2">AFS083741</strain>
    </source>
</reference>
<accession>A0A9X7A1N3</accession>
<dbReference type="Proteomes" id="UP000224413">
    <property type="component" value="Unassembled WGS sequence"/>
</dbReference>
<organism evidence="1 2">
    <name type="scientific">Bacillus cereus</name>
    <dbReference type="NCBI Taxonomy" id="1396"/>
    <lineage>
        <taxon>Bacteria</taxon>
        <taxon>Bacillati</taxon>
        <taxon>Bacillota</taxon>
        <taxon>Bacilli</taxon>
        <taxon>Bacillales</taxon>
        <taxon>Bacillaceae</taxon>
        <taxon>Bacillus</taxon>
        <taxon>Bacillus cereus group</taxon>
    </lineage>
</organism>
<comment type="caution">
    <text evidence="1">The sequence shown here is derived from an EMBL/GenBank/DDBJ whole genome shotgun (WGS) entry which is preliminary data.</text>
</comment>
<dbReference type="EMBL" id="NUWJ01000016">
    <property type="protein sequence ID" value="PFK27799.1"/>
    <property type="molecule type" value="Genomic_DNA"/>
</dbReference>
<gene>
    <name evidence="1" type="ORF">COI98_01370</name>
</gene>
<proteinExistence type="predicted"/>
<sequence>MENITVEQVSENELRIIFPCGVNYTSQKPRGISNEAKDIKVEKLNNKELKIILPEGLQITAESMTIEEFYHGLTDALVDIPRRRWVFLGLGL</sequence>
<dbReference type="AlphaFoldDB" id="A0A9X7A1N3"/>
<name>A0A9X7A1N3_BACCE</name>
<evidence type="ECO:0000313" key="2">
    <source>
        <dbReference type="Proteomes" id="UP000224413"/>
    </source>
</evidence>
<dbReference type="RefSeq" id="WP_098582626.1">
    <property type="nucleotide sequence ID" value="NZ_NUWJ01000016.1"/>
</dbReference>
<evidence type="ECO:0000313" key="1">
    <source>
        <dbReference type="EMBL" id="PFK27799.1"/>
    </source>
</evidence>